<dbReference type="OrthoDB" id="225944at2157"/>
<proteinExistence type="predicted"/>
<evidence type="ECO:0000313" key="3">
    <source>
        <dbReference type="Proteomes" id="UP000066737"/>
    </source>
</evidence>
<protein>
    <submittedName>
        <fullName evidence="2">Homolog to ISH7-type transposase</fullName>
    </submittedName>
</protein>
<dbReference type="Proteomes" id="UP000066737">
    <property type="component" value="Plasmid pSTJ001"/>
</dbReference>
<dbReference type="PANTHER" id="PTHR33258:SF1">
    <property type="entry name" value="TRANSPOSASE INSL FOR INSERTION SEQUENCE ELEMENT IS186A-RELATED"/>
    <property type="match status" value="1"/>
</dbReference>
<dbReference type="GO" id="GO:0003677">
    <property type="term" value="F:DNA binding"/>
    <property type="evidence" value="ECO:0007669"/>
    <property type="project" value="InterPro"/>
</dbReference>
<organism evidence="2 3">
    <name type="scientific">Halobacterium hubeiense</name>
    <dbReference type="NCBI Taxonomy" id="1407499"/>
    <lineage>
        <taxon>Archaea</taxon>
        <taxon>Methanobacteriati</taxon>
        <taxon>Methanobacteriota</taxon>
        <taxon>Stenosarchaea group</taxon>
        <taxon>Halobacteria</taxon>
        <taxon>Halobacteriales</taxon>
        <taxon>Halobacteriaceae</taxon>
        <taxon>Halobacterium</taxon>
    </lineage>
</organism>
<dbReference type="KEGG" id="hhb:Hhub_4252"/>
<sequence length="608" mass="69732">MSDESDENQTELYHFARGAFVDTDWFPGDLDENDDVVRVSEAGQFPESYYLEDGDWGAAPLVPGDDPPYEGVNLPQALYAAIHWADGDLARAIGRLPLRDLFIGVEEHEDLSRKLDALEFFRVYLYLRLTDESETDVAKNLDDAEFRDRLKVTETVSQPTLNRLGDRLTERQMRYFDRVVAQVLTAIKDSHYADQFADLPSPDTEERKPPYIKRLSRELRAEVFRHLSFDRDDSISFKRDFLLRVFVSAAIHDIHMNQACENMELKPWIGADNSVDPSNVRHQLLKFDPDTVTRMFRQANGALFDIAFEHEYFDDTNEVAIDSTDWGWYGQGDASRDIQKTKPQRNFYYSWQFTTLALVGTNTPMTMRAVPTRADTDKGTLVRRLLRYAAQVTSFNRAYLDSGFYTTDSVRALESTGTGFIIQAPDTGQKIEGLQRLAVAKESEAEAVPHGLGGIDDEKHWLFTVKSQKRSRLRQGEPDDPTDNWIIFYTNIPLDDDDVDPLELATDFRNRWGVETSYRKLKNDFLAQSGSPRLATRMFYFKFAVLMYNMWTVANVLGAEELDHDLSSENFVKANRFTRAFEDDEVTLDLADPPETLDSSWFSQGTSH</sequence>
<dbReference type="PANTHER" id="PTHR33258">
    <property type="entry name" value="TRANSPOSASE INSL FOR INSERTION SEQUENCE ELEMENT IS186A-RELATED"/>
    <property type="match status" value="1"/>
</dbReference>
<geneLocation type="plasmid" evidence="3">
    <name>pSTJ001</name>
</geneLocation>
<keyword evidence="3" id="KW-1185">Reference proteome</keyword>
<dbReference type="GeneID" id="26660563"/>
<dbReference type="GO" id="GO:0006313">
    <property type="term" value="P:DNA transposition"/>
    <property type="evidence" value="ECO:0007669"/>
    <property type="project" value="InterPro"/>
</dbReference>
<dbReference type="AlphaFoldDB" id="A0A0U5H8M6"/>
<gene>
    <name evidence="2" type="ORF">HHUB_4252</name>
</gene>
<evidence type="ECO:0000259" key="1">
    <source>
        <dbReference type="Pfam" id="PF01609"/>
    </source>
</evidence>
<evidence type="ECO:0000313" key="2">
    <source>
        <dbReference type="EMBL" id="CQH64007.1"/>
    </source>
</evidence>
<dbReference type="GO" id="GO:0004803">
    <property type="term" value="F:transposase activity"/>
    <property type="evidence" value="ECO:0007669"/>
    <property type="project" value="InterPro"/>
</dbReference>
<feature type="domain" description="Transposase IS4-like" evidence="1">
    <location>
        <begin position="318"/>
        <end position="526"/>
    </location>
</feature>
<dbReference type="Pfam" id="PF01609">
    <property type="entry name" value="DDE_Tnp_1"/>
    <property type="match status" value="1"/>
</dbReference>
<dbReference type="InterPro" id="IPR002559">
    <property type="entry name" value="Transposase_11"/>
</dbReference>
<reference evidence="3" key="1">
    <citation type="journal article" date="2016" name="Environ. Microbiol.">
        <title>The complete genome of a viable archaeum isolated from 123-million-year-old rock salt.</title>
        <authorList>
            <person name="Jaakkola S.T."/>
            <person name="Pfeiffer F."/>
            <person name="Ravantti J.J."/>
            <person name="Guo Q."/>
            <person name="Liu Y."/>
            <person name="Chen X."/>
            <person name="Ma H."/>
            <person name="Yang C."/>
            <person name="Oksanen H.M."/>
            <person name="Bamford D.H."/>
        </authorList>
    </citation>
    <scope>NUCLEOTIDE SEQUENCE</scope>
    <source>
        <strain evidence="3">JI20-1</strain>
        <plasmid evidence="3">Plasmid pSTJ001</plasmid>
    </source>
</reference>
<accession>A0A0U5H8M6</accession>
<dbReference type="RefSeq" id="WP_059058680.1">
    <property type="nucleotide sequence ID" value="NZ_LN831303.1"/>
</dbReference>
<name>A0A0U5H8M6_9EURY</name>
<dbReference type="EMBL" id="LN831303">
    <property type="protein sequence ID" value="CQH64007.1"/>
    <property type="molecule type" value="Genomic_DNA"/>
</dbReference>